<evidence type="ECO:0000313" key="2">
    <source>
        <dbReference type="EMBL" id="PNZ51397.1"/>
    </source>
</evidence>
<keyword evidence="4" id="KW-1185">Reference proteome</keyword>
<comment type="caution">
    <text evidence="2">The sequence shown here is derived from an EMBL/GenBank/DDBJ whole genome shotgun (WGS) entry which is preliminary data.</text>
</comment>
<protein>
    <submittedName>
        <fullName evidence="2">Uncharacterized protein</fullName>
    </submittedName>
</protein>
<dbReference type="GeneID" id="98344430"/>
<gene>
    <name evidence="2" type="ORF">CD116_00845</name>
    <name evidence="1" type="ORF">ILQ21_02815</name>
</gene>
<organism evidence="2 3">
    <name type="scientific">Staphylococcus schweitzeri</name>
    <dbReference type="NCBI Taxonomy" id="1654388"/>
    <lineage>
        <taxon>Bacteria</taxon>
        <taxon>Bacillati</taxon>
        <taxon>Bacillota</taxon>
        <taxon>Bacilli</taxon>
        <taxon>Bacillales</taxon>
        <taxon>Staphylococcaceae</taxon>
        <taxon>Staphylococcus</taxon>
    </lineage>
</organism>
<dbReference type="EMBL" id="PPQS01000003">
    <property type="protein sequence ID" value="PNZ51397.1"/>
    <property type="molecule type" value="Genomic_DNA"/>
</dbReference>
<evidence type="ECO:0000313" key="3">
    <source>
        <dbReference type="Proteomes" id="UP000236395"/>
    </source>
</evidence>
<dbReference type="EMBL" id="JADAMT010000003">
    <property type="protein sequence ID" value="MBE2128003.1"/>
    <property type="molecule type" value="Genomic_DNA"/>
</dbReference>
<reference evidence="2 3" key="1">
    <citation type="submission" date="2017-08" db="EMBL/GenBank/DDBJ databases">
        <title>Draft genome sequences of 64 type strains of genus Staph aureus.</title>
        <authorList>
            <person name="Cole K."/>
            <person name="Golubchik T."/>
            <person name="Russell J."/>
            <person name="Foster D."/>
            <person name="Llewelyn M."/>
            <person name="Wilson D."/>
            <person name="Crook D."/>
            <person name="Paul J."/>
        </authorList>
    </citation>
    <scope>NUCLEOTIDE SEQUENCE [LARGE SCALE GENOMIC DNA]</scope>
    <source>
        <strain evidence="2 3">DSM 28300</strain>
    </source>
</reference>
<accession>A0A2K4AMY9</accession>
<dbReference type="AlphaFoldDB" id="A0A2K4AMY9"/>
<dbReference type="Proteomes" id="UP000596960">
    <property type="component" value="Unassembled WGS sequence"/>
</dbReference>
<sequence length="103" mass="11980">MGIPDPLSIRMSNPLLGDSWMVGDLKKRQEKRLITTVIAPEHDEKHRENKSKMKKSEKQLINQLINHGHTFRNDFKNVAKGDWVNKAMQDLDKLGNELKKMMN</sequence>
<reference evidence="1 4" key="2">
    <citation type="submission" date="2020-10" db="EMBL/GenBank/DDBJ databases">
        <title>Phenotypic and genomic profiling of Staphylococcus argenteus in Canada and the United States and recommendations for clinical result reporting.</title>
        <authorList>
            <person name="Eshaghi A."/>
            <person name="Bommersbach C."/>
            <person name="Zitterman S."/>
            <person name="Burnham C.-A.D."/>
            <person name="Patel R."/>
            <person name="Schuetz A.N."/>
            <person name="Patel S.N."/>
            <person name="Kus J.V."/>
        </authorList>
    </citation>
    <scope>NUCLEOTIDE SEQUENCE [LARGE SCALE GENOMIC DNA]</scope>
    <source>
        <strain evidence="1 4">DSM 28300</strain>
    </source>
</reference>
<dbReference type="Proteomes" id="UP000236395">
    <property type="component" value="Unassembled WGS sequence"/>
</dbReference>
<evidence type="ECO:0000313" key="1">
    <source>
        <dbReference type="EMBL" id="MBE2128003.1"/>
    </source>
</evidence>
<evidence type="ECO:0000313" key="4">
    <source>
        <dbReference type="Proteomes" id="UP000596960"/>
    </source>
</evidence>
<name>A0A2K4AMY9_9STAP</name>
<proteinExistence type="predicted"/>
<dbReference type="RefSeq" id="WP_047448589.1">
    <property type="nucleotide sequence ID" value="NZ_CBCSFW010000004.1"/>
</dbReference>